<dbReference type="KEGG" id="elio:KO353_01030"/>
<protein>
    <submittedName>
        <fullName evidence="3">Alpha/beta hydrolase</fullName>
    </submittedName>
</protein>
<dbReference type="InterPro" id="IPR049492">
    <property type="entry name" value="BD-FAE-like_dom"/>
</dbReference>
<dbReference type="PANTHER" id="PTHR48081">
    <property type="entry name" value="AB HYDROLASE SUPERFAMILY PROTEIN C4A8.06C"/>
    <property type="match status" value="1"/>
</dbReference>
<dbReference type="InterPro" id="IPR050300">
    <property type="entry name" value="GDXG_lipolytic_enzyme"/>
</dbReference>
<dbReference type="Proteomes" id="UP000694001">
    <property type="component" value="Chromosome"/>
</dbReference>
<dbReference type="AlphaFoldDB" id="A0A975U3W4"/>
<keyword evidence="1 3" id="KW-0378">Hydrolase</keyword>
<evidence type="ECO:0000313" key="4">
    <source>
        <dbReference type="Proteomes" id="UP000694001"/>
    </source>
</evidence>
<evidence type="ECO:0000256" key="1">
    <source>
        <dbReference type="ARBA" id="ARBA00022801"/>
    </source>
</evidence>
<accession>A0A975U3W4</accession>
<name>A0A975U3W4_9PROT</name>
<dbReference type="EMBL" id="CP076448">
    <property type="protein sequence ID" value="QXM24888.1"/>
    <property type="molecule type" value="Genomic_DNA"/>
</dbReference>
<sequence>MNDLSWGYLEKQYATVTAVPDYPAIAARWAKHSAEAVLRFRPEAIAYGTGERRMIDLYRPEGVAEPPVLLFIHGGYWQRRHRRDFAFIVEPWLARGIAVAMPGYPLCPEVTMAALIEDVRTATVTLWNAAPELGLSRRWLAGGHSAGGHLAASLAATDWGVRGAHDLAFVGVLPSSGVFDLPPLLGTTLNIALGLDYLEAMRLSALYLAPPKGLRVIAAVGGAESGEFLRQSQGLARRWTAAGAQAAVLELPGRNHFTVQDAWAEPDGALFAAALGLLSA</sequence>
<evidence type="ECO:0000313" key="3">
    <source>
        <dbReference type="EMBL" id="QXM24888.1"/>
    </source>
</evidence>
<dbReference type="RefSeq" id="WP_218285945.1">
    <property type="nucleotide sequence ID" value="NZ_CP076448.1"/>
</dbReference>
<dbReference type="GO" id="GO:0016787">
    <property type="term" value="F:hydrolase activity"/>
    <property type="evidence" value="ECO:0007669"/>
    <property type="project" value="UniProtKB-KW"/>
</dbReference>
<organism evidence="3 4">
    <name type="scientific">Elioraea tepida</name>
    <dbReference type="NCBI Taxonomy" id="2843330"/>
    <lineage>
        <taxon>Bacteria</taxon>
        <taxon>Pseudomonadati</taxon>
        <taxon>Pseudomonadota</taxon>
        <taxon>Alphaproteobacteria</taxon>
        <taxon>Acetobacterales</taxon>
        <taxon>Elioraeaceae</taxon>
        <taxon>Elioraea</taxon>
    </lineage>
</organism>
<dbReference type="Pfam" id="PF20434">
    <property type="entry name" value="BD-FAE"/>
    <property type="match status" value="1"/>
</dbReference>
<keyword evidence="4" id="KW-1185">Reference proteome</keyword>
<feature type="domain" description="BD-FAE-like" evidence="2">
    <location>
        <begin position="55"/>
        <end position="156"/>
    </location>
</feature>
<dbReference type="PANTHER" id="PTHR48081:SF33">
    <property type="entry name" value="KYNURENINE FORMAMIDASE"/>
    <property type="match status" value="1"/>
</dbReference>
<gene>
    <name evidence="3" type="ORF">KO353_01030</name>
</gene>
<reference evidence="3" key="1">
    <citation type="submission" date="2021-06" db="EMBL/GenBank/DDBJ databases">
        <title>Elioraea tepida, sp. nov., a moderately thermophilic aerobic anoxygenic phototrophic bacterium isolated from an alkaline siliceous hot spring mat community in Yellowstone National Park, WY, USA.</title>
        <authorList>
            <person name="Saini M.K."/>
            <person name="Yoshida S."/>
            <person name="Sebastian A."/>
            <person name="Hirose S."/>
            <person name="Hara E."/>
            <person name="Tamaki H."/>
            <person name="Soulier N.T."/>
            <person name="Albert I."/>
            <person name="Hanada S."/>
            <person name="Bryant D.A."/>
            <person name="Tank M."/>
        </authorList>
    </citation>
    <scope>NUCLEOTIDE SEQUENCE</scope>
    <source>
        <strain evidence="3">MS-P2</strain>
    </source>
</reference>
<proteinExistence type="predicted"/>
<evidence type="ECO:0000259" key="2">
    <source>
        <dbReference type="Pfam" id="PF20434"/>
    </source>
</evidence>